<evidence type="ECO:0000313" key="3">
    <source>
        <dbReference type="EMBL" id="KAJ0970448.1"/>
    </source>
</evidence>
<dbReference type="PROSITE" id="PS00061">
    <property type="entry name" value="ADH_SHORT"/>
    <property type="match status" value="2"/>
</dbReference>
<dbReference type="PRINTS" id="PR00080">
    <property type="entry name" value="SDRFAMILY"/>
</dbReference>
<dbReference type="PRINTS" id="PR00081">
    <property type="entry name" value="GDHRDH"/>
</dbReference>
<gene>
    <name evidence="3" type="ORF">J5N97_023325</name>
</gene>
<dbReference type="InterPro" id="IPR020904">
    <property type="entry name" value="Sc_DH/Rdtase_CS"/>
</dbReference>
<keyword evidence="2" id="KW-0560">Oxidoreductase</keyword>
<dbReference type="SUPFAM" id="SSF51735">
    <property type="entry name" value="NAD(P)-binding Rossmann-fold domains"/>
    <property type="match status" value="2"/>
</dbReference>
<proteinExistence type="inferred from homology"/>
<organism evidence="3 4">
    <name type="scientific">Dioscorea zingiberensis</name>
    <dbReference type="NCBI Taxonomy" id="325984"/>
    <lineage>
        <taxon>Eukaryota</taxon>
        <taxon>Viridiplantae</taxon>
        <taxon>Streptophyta</taxon>
        <taxon>Embryophyta</taxon>
        <taxon>Tracheophyta</taxon>
        <taxon>Spermatophyta</taxon>
        <taxon>Magnoliopsida</taxon>
        <taxon>Liliopsida</taxon>
        <taxon>Dioscoreales</taxon>
        <taxon>Dioscoreaceae</taxon>
        <taxon>Dioscorea</taxon>
    </lineage>
</organism>
<dbReference type="InterPro" id="IPR036291">
    <property type="entry name" value="NAD(P)-bd_dom_sf"/>
</dbReference>
<dbReference type="GO" id="GO:0016491">
    <property type="term" value="F:oxidoreductase activity"/>
    <property type="evidence" value="ECO:0007669"/>
    <property type="project" value="UniProtKB-KW"/>
</dbReference>
<name>A0A9D5CCS6_9LILI</name>
<reference evidence="3" key="2">
    <citation type="journal article" date="2022" name="Hortic Res">
        <title>The genome of Dioscorea zingiberensis sheds light on the biosynthesis, origin and evolution of the medicinally important diosgenin saponins.</title>
        <authorList>
            <person name="Li Y."/>
            <person name="Tan C."/>
            <person name="Li Z."/>
            <person name="Guo J."/>
            <person name="Li S."/>
            <person name="Chen X."/>
            <person name="Wang C."/>
            <person name="Dai X."/>
            <person name="Yang H."/>
            <person name="Song W."/>
            <person name="Hou L."/>
            <person name="Xu J."/>
            <person name="Tong Z."/>
            <person name="Xu A."/>
            <person name="Yuan X."/>
            <person name="Wang W."/>
            <person name="Yang Q."/>
            <person name="Chen L."/>
            <person name="Sun Z."/>
            <person name="Wang K."/>
            <person name="Pan B."/>
            <person name="Chen J."/>
            <person name="Bao Y."/>
            <person name="Liu F."/>
            <person name="Qi X."/>
            <person name="Gang D.R."/>
            <person name="Wen J."/>
            <person name="Li J."/>
        </authorList>
    </citation>
    <scope>NUCLEOTIDE SEQUENCE</scope>
    <source>
        <strain evidence="3">Dzin_1.0</strain>
    </source>
</reference>
<dbReference type="NCBIfam" id="NF005559">
    <property type="entry name" value="PRK07231.1"/>
    <property type="match status" value="1"/>
</dbReference>
<evidence type="ECO:0000256" key="2">
    <source>
        <dbReference type="ARBA" id="ARBA00023002"/>
    </source>
</evidence>
<evidence type="ECO:0000313" key="4">
    <source>
        <dbReference type="Proteomes" id="UP001085076"/>
    </source>
</evidence>
<reference evidence="3" key="1">
    <citation type="submission" date="2021-03" db="EMBL/GenBank/DDBJ databases">
        <authorList>
            <person name="Li Z."/>
            <person name="Yang C."/>
        </authorList>
    </citation>
    <scope>NUCLEOTIDE SEQUENCE</scope>
    <source>
        <strain evidence="3">Dzin_1.0</strain>
        <tissue evidence="3">Leaf</tissue>
    </source>
</reference>
<dbReference type="InterPro" id="IPR002347">
    <property type="entry name" value="SDR_fam"/>
</dbReference>
<dbReference type="PANTHER" id="PTHR43180:SF30">
    <property type="entry name" value="MOMILACTONE A SYNTHASE"/>
    <property type="match status" value="1"/>
</dbReference>
<dbReference type="AlphaFoldDB" id="A0A9D5CCS6"/>
<dbReference type="Proteomes" id="UP001085076">
    <property type="component" value="Miscellaneous, Linkage group lg06"/>
</dbReference>
<accession>A0A9D5CCS6</accession>
<dbReference type="PANTHER" id="PTHR43180">
    <property type="entry name" value="3-OXOACYL-(ACYL-CARRIER-PROTEIN) REDUCTASE (AFU_ORTHOLOGUE AFUA_6G11210)"/>
    <property type="match status" value="1"/>
</dbReference>
<keyword evidence="4" id="KW-1185">Reference proteome</keyword>
<dbReference type="FunFam" id="3.40.50.720:FF:000084">
    <property type="entry name" value="Short-chain dehydrogenase reductase"/>
    <property type="match status" value="2"/>
</dbReference>
<comment type="caution">
    <text evidence="3">The sequence shown here is derived from an EMBL/GenBank/DDBJ whole genome shotgun (WGS) entry which is preliminary data.</text>
</comment>
<dbReference type="Gene3D" id="3.40.50.720">
    <property type="entry name" value="NAD(P)-binding Rossmann-like Domain"/>
    <property type="match status" value="2"/>
</dbReference>
<dbReference type="Pfam" id="PF13561">
    <property type="entry name" value="adh_short_C2"/>
    <property type="match status" value="2"/>
</dbReference>
<dbReference type="OrthoDB" id="1933718at2759"/>
<dbReference type="EMBL" id="JAGGNH010000006">
    <property type="protein sequence ID" value="KAJ0970448.1"/>
    <property type="molecule type" value="Genomic_DNA"/>
</dbReference>
<evidence type="ECO:0000256" key="1">
    <source>
        <dbReference type="ARBA" id="ARBA00006484"/>
    </source>
</evidence>
<sequence length="521" mass="55062">MNIVFRLEGKVALITGGAGSIGQSTARLLCRHGAKVVVADIQDELGSSACADICPTETSLVHCDVSDEGNVSYAVDYVITKYGKLDIMFNNAGINHMPRPSILNTDKEEFLRVLNVNLVGTFLGTKHAARAMIAARRGSIINTASSVSLCAIPEFHAYVSSKHAVVGLTKNTAAELGRFGIQVNCVSPSGLATGMNIGPGGLSGLGKDEFEAKVSAMGYLKNVAFKVEDVADAVLYLGSDESKYVTRHNLVLDGALASFGKRLEGKVALITRGAGGIGQSTTRLLCRHSAKVVVADIQEELGSSVCADISPTETSFVHCDVSDEGSVSHAVDYVIAKYGKLDILFNNAGINHMPRPSILNTDKEEFLRVLNVNLIGTFLGTKHAARAMIAARRGSIINTASSVSLCTFPEFHAYVSSKHAVVGLTKNTAVELGRFGIRVNCVSPAGLPTGMNKGLGGLGKDEFEANVSAMGYLKNVTFKVEDVADAVLYLGSDESKYVTGHNLVLDGGVSLGRAFVELEKS</sequence>
<comment type="similarity">
    <text evidence="1">Belongs to the short-chain dehydrogenases/reductases (SDR) family.</text>
</comment>
<protein>
    <submittedName>
        <fullName evidence="3">Uncharacterized protein</fullName>
    </submittedName>
</protein>